<keyword evidence="3" id="KW-1185">Reference proteome</keyword>
<sequence length="97" mass="11498">MKEIITDTDPRIMRLTAQADDITAMCQRLRAEYHPLLHGKRFITDAMLSELLGVSRRTTQDYRDRGIIPYYRLDGKILYAEEDIEIFLQSNYRPKFD</sequence>
<proteinExistence type="predicted"/>
<dbReference type="AlphaFoldDB" id="A0A4S2A938"/>
<dbReference type="SUPFAM" id="SSF46955">
    <property type="entry name" value="Putative DNA-binding domain"/>
    <property type="match status" value="1"/>
</dbReference>
<dbReference type="EMBL" id="SRYZ01000100">
    <property type="protein sequence ID" value="TGX97146.1"/>
    <property type="molecule type" value="Genomic_DNA"/>
</dbReference>
<keyword evidence="2" id="KW-0238">DNA-binding</keyword>
<name>A0A4S2A938_9BACE</name>
<evidence type="ECO:0000259" key="1">
    <source>
        <dbReference type="Pfam" id="PF12728"/>
    </source>
</evidence>
<dbReference type="PANTHER" id="PTHR34585:SF22">
    <property type="entry name" value="HELIX-TURN-HELIX DOMAIN-CONTAINING PROTEIN"/>
    <property type="match status" value="1"/>
</dbReference>
<organism evidence="2 3">
    <name type="scientific">Bacteroides muris</name>
    <name type="common">ex Afrizal et al. 2022</name>
    <dbReference type="NCBI Taxonomy" id="2516960"/>
    <lineage>
        <taxon>Bacteria</taxon>
        <taxon>Pseudomonadati</taxon>
        <taxon>Bacteroidota</taxon>
        <taxon>Bacteroidia</taxon>
        <taxon>Bacteroidales</taxon>
        <taxon>Bacteroidaceae</taxon>
        <taxon>Bacteroides</taxon>
    </lineage>
</organism>
<dbReference type="GO" id="GO:0003677">
    <property type="term" value="F:DNA binding"/>
    <property type="evidence" value="ECO:0007669"/>
    <property type="project" value="UniProtKB-KW"/>
</dbReference>
<accession>A0A4S2A938</accession>
<reference evidence="2 3" key="1">
    <citation type="submission" date="2019-04" db="EMBL/GenBank/DDBJ databases">
        <title>Microbes associate with the intestines of laboratory mice.</title>
        <authorList>
            <person name="Navarre W."/>
            <person name="Wong E."/>
            <person name="Huang K."/>
            <person name="Tropini C."/>
            <person name="Ng K."/>
            <person name="Yu B."/>
        </authorList>
    </citation>
    <scope>NUCLEOTIDE SEQUENCE [LARGE SCALE GENOMIC DNA]</scope>
    <source>
        <strain evidence="2 3">NM69_E16B</strain>
    </source>
</reference>
<evidence type="ECO:0000313" key="2">
    <source>
        <dbReference type="EMBL" id="TGX97146.1"/>
    </source>
</evidence>
<dbReference type="InterPro" id="IPR009061">
    <property type="entry name" value="DNA-bd_dom_put_sf"/>
</dbReference>
<evidence type="ECO:0000313" key="3">
    <source>
        <dbReference type="Proteomes" id="UP000310532"/>
    </source>
</evidence>
<feature type="domain" description="Helix-turn-helix" evidence="1">
    <location>
        <begin position="49"/>
        <end position="91"/>
    </location>
</feature>
<dbReference type="PANTHER" id="PTHR34585">
    <property type="match status" value="1"/>
</dbReference>
<dbReference type="Pfam" id="PF12728">
    <property type="entry name" value="HTH_17"/>
    <property type="match status" value="1"/>
</dbReference>
<dbReference type="InterPro" id="IPR041657">
    <property type="entry name" value="HTH_17"/>
</dbReference>
<comment type="caution">
    <text evidence="2">The sequence shown here is derived from an EMBL/GenBank/DDBJ whole genome shotgun (WGS) entry which is preliminary data.</text>
</comment>
<gene>
    <name evidence="2" type="ORF">E5355_18950</name>
</gene>
<protein>
    <submittedName>
        <fullName evidence="2">DNA-binding protein</fullName>
    </submittedName>
</protein>
<dbReference type="Proteomes" id="UP000310532">
    <property type="component" value="Unassembled WGS sequence"/>
</dbReference>